<comment type="caution">
    <text evidence="5">The sequence shown here is derived from an EMBL/GenBank/DDBJ whole genome shotgun (WGS) entry which is preliminary data.</text>
</comment>
<dbReference type="AlphaFoldDB" id="A0A2V0NTL9"/>
<feature type="region of interest" description="Disordered" evidence="3">
    <location>
        <begin position="1"/>
        <end position="23"/>
    </location>
</feature>
<feature type="region of interest" description="Disordered" evidence="3">
    <location>
        <begin position="465"/>
        <end position="485"/>
    </location>
</feature>
<feature type="domain" description="K Homology" evidence="4">
    <location>
        <begin position="25"/>
        <end position="101"/>
    </location>
</feature>
<feature type="compositionally biased region" description="Low complexity" evidence="3">
    <location>
        <begin position="756"/>
        <end position="771"/>
    </location>
</feature>
<feature type="compositionally biased region" description="Low complexity" evidence="3">
    <location>
        <begin position="795"/>
        <end position="814"/>
    </location>
</feature>
<evidence type="ECO:0000256" key="3">
    <source>
        <dbReference type="SAM" id="MobiDB-lite"/>
    </source>
</evidence>
<dbReference type="EMBL" id="BDRX01000007">
    <property type="protein sequence ID" value="GBF88893.1"/>
    <property type="molecule type" value="Genomic_DNA"/>
</dbReference>
<proteinExistence type="predicted"/>
<evidence type="ECO:0000313" key="6">
    <source>
        <dbReference type="Proteomes" id="UP000247498"/>
    </source>
</evidence>
<feature type="compositionally biased region" description="Low complexity" evidence="3">
    <location>
        <begin position="638"/>
        <end position="653"/>
    </location>
</feature>
<name>A0A2V0NTL9_9CHLO</name>
<feature type="compositionally biased region" description="Pro residues" evidence="3">
    <location>
        <begin position="724"/>
        <end position="746"/>
    </location>
</feature>
<dbReference type="Gene3D" id="3.30.1370.10">
    <property type="entry name" value="K Homology domain, type 1"/>
    <property type="match status" value="4"/>
</dbReference>
<dbReference type="FunCoup" id="A0A2V0NTL9">
    <property type="interactions" value="1515"/>
</dbReference>
<feature type="domain" description="K Homology" evidence="4">
    <location>
        <begin position="336"/>
        <end position="406"/>
    </location>
</feature>
<feature type="domain" description="K Homology" evidence="4">
    <location>
        <begin position="427"/>
        <end position="508"/>
    </location>
</feature>
<sequence length="920" mass="94872">MDPRKRPHPDGGSSGAPGEPHHPPVRLHFRLLVAVKKAGAIIGKGGEFINQIKERSGARITLDKVMRDCEERVIHIESDDSPGKPHAPAQSALLMVFDRAVGDELPDGGVRAPEAAAARLLVFKHEIGSVLGLRGAMINEIRNQTGASIKIEDNVGEQGLALALPDDQLVKVSGSYEAVRRAVERIGERIRAVPPGDVAAAQERKRMRMGPPQGGPGPYGGPGGPPPRYMGGGGGGPGPGPGGPYDPYGPGPGGPPGHHNQQQHPQQPPYVDRYARGAPGPGDGAAGPSPGARPPAGRAPGGAGGEGGVMAMMPPHARAAFVDNDAVDTRGLEGFVTVEFRLLVPTRKSGLILGERGTIIRQIRDRFGARLNIQEAVGNAAERVLQIMSTEDVRDPRCDAIEAALHCTDLLLHDREEDRREREALRGRGRARVLLTKGQVGAVMGRRGSTVKAIRGITGTDVDIIARPGDRCGDPPPPGAREGDEALQITGAPHTVMDAMRVILTAVRGNLARGQLVFRHAPPPGAPEPARRRPPPPPQGYGGDDYEGRYGAAAGGPPGAPPGAPGGGGPPPQGYGQPPPPPHYGGPPQQMGPPPGQQMGPPPGQQMGGPPPMQQGPPQFNGGGPGGYGGPPQGGRMMGQPPQQGGQPPMGQQGPPPMGQGGYDYPPPMGQGGPPPMMGGQQGPPPQQQQQYTPYSPPPQQQQQQPGYGGPPPMQAPQGLQYGGPPPMQQQGPPPQQYGQPPPMQQQPPAYGGGPPQQQGPYGGPPQQQGGAPPPSAAIAHAQQLAQSFAYAHEQQAAAAAAPPQQQQQQQPPAGYGGGFGGQSAAYGAPPAAVAPVAAAVVPPAAAALEPVIATRLVLAPSQAAALTQDKLDQVKMLTQSSLTVAGINEKGEHCLDMTGSKKQVEAAISMISVIVNMAS</sequence>
<evidence type="ECO:0000313" key="5">
    <source>
        <dbReference type="EMBL" id="GBF88893.1"/>
    </source>
</evidence>
<dbReference type="CDD" id="cd22460">
    <property type="entry name" value="KH-I_PEPPER_rpt2_like"/>
    <property type="match status" value="1"/>
</dbReference>
<dbReference type="PANTHER" id="PTHR10288">
    <property type="entry name" value="KH DOMAIN CONTAINING RNA BINDING PROTEIN"/>
    <property type="match status" value="1"/>
</dbReference>
<dbReference type="InterPro" id="IPR036612">
    <property type="entry name" value="KH_dom_type_1_sf"/>
</dbReference>
<dbReference type="InParanoid" id="A0A2V0NTL9"/>
<protein>
    <recommendedName>
        <fullName evidence="4">K Homology domain-containing protein</fullName>
    </recommendedName>
</protein>
<evidence type="ECO:0000259" key="4">
    <source>
        <dbReference type="SMART" id="SM00322"/>
    </source>
</evidence>
<dbReference type="CDD" id="cd22459">
    <property type="entry name" value="KH-I_PEPPER_rpt1_like"/>
    <property type="match status" value="1"/>
</dbReference>
<dbReference type="PROSITE" id="PS50084">
    <property type="entry name" value="KH_TYPE_1"/>
    <property type="match status" value="4"/>
</dbReference>
<feature type="compositionally biased region" description="Gly residues" evidence="3">
    <location>
        <begin position="299"/>
        <end position="308"/>
    </location>
</feature>
<feature type="compositionally biased region" description="Pro residues" evidence="3">
    <location>
        <begin position="665"/>
        <end position="687"/>
    </location>
</feature>
<gene>
    <name evidence="5" type="ORF">Rsub_01392</name>
</gene>
<dbReference type="InterPro" id="IPR004087">
    <property type="entry name" value="KH_dom"/>
</dbReference>
<dbReference type="Pfam" id="PF00013">
    <property type="entry name" value="KH_1"/>
    <property type="match status" value="4"/>
</dbReference>
<organism evidence="5 6">
    <name type="scientific">Raphidocelis subcapitata</name>
    <dbReference type="NCBI Taxonomy" id="307507"/>
    <lineage>
        <taxon>Eukaryota</taxon>
        <taxon>Viridiplantae</taxon>
        <taxon>Chlorophyta</taxon>
        <taxon>core chlorophytes</taxon>
        <taxon>Chlorophyceae</taxon>
        <taxon>CS clade</taxon>
        <taxon>Sphaeropleales</taxon>
        <taxon>Selenastraceae</taxon>
        <taxon>Raphidocelis</taxon>
    </lineage>
</organism>
<feature type="region of interest" description="Disordered" evidence="3">
    <location>
        <begin position="518"/>
        <end position="778"/>
    </location>
</feature>
<dbReference type="Proteomes" id="UP000247498">
    <property type="component" value="Unassembled WGS sequence"/>
</dbReference>
<dbReference type="OrthoDB" id="1937934at2759"/>
<accession>A0A2V0NTL9</accession>
<dbReference type="GO" id="GO:0003723">
    <property type="term" value="F:RNA binding"/>
    <property type="evidence" value="ECO:0007669"/>
    <property type="project" value="UniProtKB-UniRule"/>
</dbReference>
<evidence type="ECO:0000256" key="2">
    <source>
        <dbReference type="PROSITE-ProRule" id="PRU00117"/>
    </source>
</evidence>
<feature type="compositionally biased region" description="Pro residues" evidence="3">
    <location>
        <begin position="238"/>
        <end position="255"/>
    </location>
</feature>
<dbReference type="SMART" id="SM00322">
    <property type="entry name" value="KH"/>
    <property type="match status" value="4"/>
</dbReference>
<dbReference type="SUPFAM" id="SSF54791">
    <property type="entry name" value="Eukaryotic type KH-domain (KH-domain type I)"/>
    <property type="match status" value="4"/>
</dbReference>
<dbReference type="InterPro" id="IPR004088">
    <property type="entry name" value="KH_dom_type_1"/>
</dbReference>
<keyword evidence="1" id="KW-0677">Repeat</keyword>
<reference evidence="5 6" key="1">
    <citation type="journal article" date="2018" name="Sci. Rep.">
        <title>Raphidocelis subcapitata (=Pseudokirchneriella subcapitata) provides an insight into genome evolution and environmental adaptations in the Sphaeropleales.</title>
        <authorList>
            <person name="Suzuki S."/>
            <person name="Yamaguchi H."/>
            <person name="Nakajima N."/>
            <person name="Kawachi M."/>
        </authorList>
    </citation>
    <scope>NUCLEOTIDE SEQUENCE [LARGE SCALE GENOMIC DNA]</scope>
    <source>
        <strain evidence="5 6">NIES-35</strain>
    </source>
</reference>
<keyword evidence="2" id="KW-0694">RNA-binding</keyword>
<feature type="compositionally biased region" description="Low complexity" evidence="3">
    <location>
        <begin position="286"/>
        <end position="298"/>
    </location>
</feature>
<feature type="region of interest" description="Disordered" evidence="3">
    <location>
        <begin position="194"/>
        <end position="309"/>
    </location>
</feature>
<feature type="compositionally biased region" description="Gly residues" evidence="3">
    <location>
        <begin position="621"/>
        <end position="637"/>
    </location>
</feature>
<feature type="region of interest" description="Disordered" evidence="3">
    <location>
        <begin position="794"/>
        <end position="819"/>
    </location>
</feature>
<keyword evidence="6" id="KW-1185">Reference proteome</keyword>
<feature type="domain" description="K Homology" evidence="4">
    <location>
        <begin position="114"/>
        <end position="191"/>
    </location>
</feature>
<feature type="compositionally biased region" description="Pro residues" evidence="3">
    <location>
        <begin position="558"/>
        <end position="615"/>
    </location>
</feature>
<evidence type="ECO:0000256" key="1">
    <source>
        <dbReference type="ARBA" id="ARBA00022737"/>
    </source>
</evidence>
<dbReference type="STRING" id="307507.A0A2V0NTL9"/>